<dbReference type="RefSeq" id="WP_131446722.1">
    <property type="nucleotide sequence ID" value="NZ_SJZB01000032.1"/>
</dbReference>
<feature type="domain" description="Methyltransferase type 11" evidence="1">
    <location>
        <begin position="46"/>
        <end position="142"/>
    </location>
</feature>
<accession>A0A4R1BD81</accession>
<keyword evidence="3" id="KW-1185">Reference proteome</keyword>
<proteinExistence type="predicted"/>
<keyword evidence="2" id="KW-0489">Methyltransferase</keyword>
<dbReference type="InterPro" id="IPR029063">
    <property type="entry name" value="SAM-dependent_MTases_sf"/>
</dbReference>
<reference evidence="2 3" key="1">
    <citation type="submission" date="2019-03" db="EMBL/GenBank/DDBJ databases">
        <title>Genome sequence of Thiobacillaceae bacterium LSR1, a sulfur-oxidizing bacterium isolated from freshwater sediment.</title>
        <authorList>
            <person name="Li S."/>
        </authorList>
    </citation>
    <scope>NUCLEOTIDE SEQUENCE [LARGE SCALE GENOMIC DNA]</scope>
    <source>
        <strain evidence="2 3">LSR1</strain>
    </source>
</reference>
<dbReference type="SUPFAM" id="SSF53335">
    <property type="entry name" value="S-adenosyl-L-methionine-dependent methyltransferases"/>
    <property type="match status" value="1"/>
</dbReference>
<dbReference type="Gene3D" id="3.40.50.150">
    <property type="entry name" value="Vaccinia Virus protein VP39"/>
    <property type="match status" value="1"/>
</dbReference>
<dbReference type="PANTHER" id="PTHR43591">
    <property type="entry name" value="METHYLTRANSFERASE"/>
    <property type="match status" value="1"/>
</dbReference>
<gene>
    <name evidence="2" type="ORF">EZJ19_08890</name>
</gene>
<comment type="caution">
    <text evidence="2">The sequence shown here is derived from an EMBL/GenBank/DDBJ whole genome shotgun (WGS) entry which is preliminary data.</text>
</comment>
<protein>
    <submittedName>
        <fullName evidence="2">Class I SAM-dependent methyltransferase</fullName>
    </submittedName>
</protein>
<dbReference type="PANTHER" id="PTHR43591:SF24">
    <property type="entry name" value="2-METHOXY-6-POLYPRENYL-1,4-BENZOQUINOL METHYLASE, MITOCHONDRIAL"/>
    <property type="match status" value="1"/>
</dbReference>
<dbReference type="GO" id="GO:0032259">
    <property type="term" value="P:methylation"/>
    <property type="evidence" value="ECO:0007669"/>
    <property type="project" value="UniProtKB-KW"/>
</dbReference>
<evidence type="ECO:0000313" key="3">
    <source>
        <dbReference type="Proteomes" id="UP000295443"/>
    </source>
</evidence>
<dbReference type="Proteomes" id="UP000295443">
    <property type="component" value="Unassembled WGS sequence"/>
</dbReference>
<dbReference type="AlphaFoldDB" id="A0A4R1BD81"/>
<dbReference type="EMBL" id="SJZB01000032">
    <property type="protein sequence ID" value="TCJ14984.1"/>
    <property type="molecule type" value="Genomic_DNA"/>
</dbReference>
<dbReference type="InterPro" id="IPR013216">
    <property type="entry name" value="Methyltransf_11"/>
</dbReference>
<keyword evidence="2" id="KW-0808">Transferase</keyword>
<dbReference type="OrthoDB" id="8564939at2"/>
<dbReference type="Pfam" id="PF08241">
    <property type="entry name" value="Methyltransf_11"/>
    <property type="match status" value="1"/>
</dbReference>
<evidence type="ECO:0000259" key="1">
    <source>
        <dbReference type="Pfam" id="PF08241"/>
    </source>
</evidence>
<evidence type="ECO:0000313" key="2">
    <source>
        <dbReference type="EMBL" id="TCJ14984.1"/>
    </source>
</evidence>
<name>A0A4R1BD81_9PROT</name>
<dbReference type="CDD" id="cd02440">
    <property type="entry name" value="AdoMet_MTases"/>
    <property type="match status" value="1"/>
</dbReference>
<organism evidence="2 3">
    <name type="scientific">Parasulfuritortus cantonensis</name>
    <dbReference type="NCBI Taxonomy" id="2528202"/>
    <lineage>
        <taxon>Bacteria</taxon>
        <taxon>Pseudomonadati</taxon>
        <taxon>Pseudomonadota</taxon>
        <taxon>Betaproteobacteria</taxon>
        <taxon>Nitrosomonadales</taxon>
        <taxon>Thiobacillaceae</taxon>
        <taxon>Parasulfuritortus</taxon>
    </lineage>
</organism>
<sequence>MEQHRLAARQFGAVADAYLTSAVHARGADLERLGALARGTPGLAVLDLGCGAGHAAFALAAGGARVTAYDLTEAMLAVVEAEAGRRGLAGLATRQGPAERLPFPAAAFDLVVSRYSAHHWADVAGALAEAARVLKPGGSLIMIDIVAPETPRFDTLLQSVELLRDPSHVRDYRVSEWHALLHRAGFRSPAAEVWPVPAEFQSWTGRMRTPEVRVRAIRDLFEQASDDARAHFRVQADGSFELQAAWLEAALARSVAD</sequence>
<dbReference type="GO" id="GO:0008757">
    <property type="term" value="F:S-adenosylmethionine-dependent methyltransferase activity"/>
    <property type="evidence" value="ECO:0007669"/>
    <property type="project" value="InterPro"/>
</dbReference>